<evidence type="ECO:0008006" key="5">
    <source>
        <dbReference type="Google" id="ProtNLM"/>
    </source>
</evidence>
<proteinExistence type="predicted"/>
<protein>
    <recommendedName>
        <fullName evidence="5">CUB domain-containing protein</fullName>
    </recommendedName>
</protein>
<name>A0A6G0U0V6_APHGL</name>
<feature type="chain" id="PRO_5026032351" description="CUB domain-containing protein" evidence="2">
    <location>
        <begin position="20"/>
        <end position="348"/>
    </location>
</feature>
<feature type="transmembrane region" description="Helical" evidence="1">
    <location>
        <begin position="259"/>
        <end position="281"/>
    </location>
</feature>
<evidence type="ECO:0000256" key="2">
    <source>
        <dbReference type="SAM" id="SignalP"/>
    </source>
</evidence>
<evidence type="ECO:0000256" key="1">
    <source>
        <dbReference type="SAM" id="Phobius"/>
    </source>
</evidence>
<keyword evidence="1" id="KW-0812">Transmembrane</keyword>
<dbReference type="Proteomes" id="UP000475862">
    <property type="component" value="Unassembled WGS sequence"/>
</dbReference>
<reference evidence="3 4" key="1">
    <citation type="submission" date="2019-08" db="EMBL/GenBank/DDBJ databases">
        <title>The genome of the soybean aphid Biotype 1, its phylome, world population structure and adaptation to the North American continent.</title>
        <authorList>
            <person name="Giordano R."/>
            <person name="Donthu R.K."/>
            <person name="Hernandez A.G."/>
            <person name="Wright C.L."/>
            <person name="Zimin A.V."/>
        </authorList>
    </citation>
    <scope>NUCLEOTIDE SEQUENCE [LARGE SCALE GENOMIC DNA]</scope>
    <source>
        <tissue evidence="3">Whole aphids</tissue>
    </source>
</reference>
<keyword evidence="1" id="KW-1133">Transmembrane helix</keyword>
<keyword evidence="1" id="KW-0472">Membrane</keyword>
<evidence type="ECO:0000313" key="3">
    <source>
        <dbReference type="EMBL" id="KAE9541560.1"/>
    </source>
</evidence>
<organism evidence="3 4">
    <name type="scientific">Aphis glycines</name>
    <name type="common">Soybean aphid</name>
    <dbReference type="NCBI Taxonomy" id="307491"/>
    <lineage>
        <taxon>Eukaryota</taxon>
        <taxon>Metazoa</taxon>
        <taxon>Ecdysozoa</taxon>
        <taxon>Arthropoda</taxon>
        <taxon>Hexapoda</taxon>
        <taxon>Insecta</taxon>
        <taxon>Pterygota</taxon>
        <taxon>Neoptera</taxon>
        <taxon>Paraneoptera</taxon>
        <taxon>Hemiptera</taxon>
        <taxon>Sternorrhyncha</taxon>
        <taxon>Aphidomorpha</taxon>
        <taxon>Aphidoidea</taxon>
        <taxon>Aphididae</taxon>
        <taxon>Aphidini</taxon>
        <taxon>Aphis</taxon>
        <taxon>Aphis</taxon>
    </lineage>
</organism>
<evidence type="ECO:0000313" key="4">
    <source>
        <dbReference type="Proteomes" id="UP000475862"/>
    </source>
</evidence>
<gene>
    <name evidence="3" type="ORF">AGLY_003551</name>
</gene>
<feature type="signal peptide" evidence="2">
    <location>
        <begin position="1"/>
        <end position="19"/>
    </location>
</feature>
<accession>A0A6G0U0V6</accession>
<sequence>MSSLTHALLVVLCLGRTMAYIEKILENDSVCSLNFFSTNLNLSGREDQSAMVIKDNQYFQKWSGKHEFNCKFTVTSSLGLGVFAVIQHLSFRRNAQGQCIDYIQFRHADKTISVLDLNIKFKPSSDSWSEKICGKLNAFEANVDNESYQGSDGNDDKEIKNSFIDHKGMIEVKIFLGNKTIESSEELKFEIVFTAFQECKYDNGHWKSCGRKTCIFKDFFNDGKLNCPYKSCKDENGCRQDISVLNSNYMSTTTLGTKVVAATVACLVTMILVFIAFLWIFRHCGPAFCCMGNPNSHPHSSEMQPVPRLDTMGVVATAPPDFMVASGTEVRTADKDLPPSYESLFPSK</sequence>
<keyword evidence="2" id="KW-0732">Signal</keyword>
<dbReference type="AlphaFoldDB" id="A0A6G0U0V6"/>
<dbReference type="OrthoDB" id="47276at2759"/>
<comment type="caution">
    <text evidence="3">The sequence shown here is derived from an EMBL/GenBank/DDBJ whole genome shotgun (WGS) entry which is preliminary data.</text>
</comment>
<keyword evidence="4" id="KW-1185">Reference proteome</keyword>
<dbReference type="EMBL" id="VYZN01000012">
    <property type="protein sequence ID" value="KAE9541560.1"/>
    <property type="molecule type" value="Genomic_DNA"/>
</dbReference>